<accession>A0A7M1QXM9</accession>
<keyword evidence="1" id="KW-0689">Ribosomal protein</keyword>
<name>A0A7M1QXM9_9ACTO</name>
<dbReference type="EMBL" id="CP063213">
    <property type="protein sequence ID" value="QOR46688.1"/>
    <property type="molecule type" value="Genomic_DNA"/>
</dbReference>
<dbReference type="Gene3D" id="3.30.1390.10">
    <property type="match status" value="1"/>
</dbReference>
<keyword evidence="1" id="KW-0687">Ribonucleoprotein</keyword>
<proteinExistence type="predicted"/>
<reference evidence="1 2" key="1">
    <citation type="submission" date="2020-10" db="EMBL/GenBank/DDBJ databases">
        <title>Trueperella pecoris sp. nov. isolated from bovine and porcine specimens.</title>
        <authorList>
            <person name="Schoenecker L."/>
            <person name="Schnydrig P."/>
            <person name="Brodard I."/>
            <person name="Thomann A."/>
            <person name="Hemphill A."/>
            <person name="Rodriguez-Campos S."/>
            <person name="Perreten V."/>
            <person name="Jores J."/>
            <person name="Kittl S."/>
        </authorList>
    </citation>
    <scope>NUCLEOTIDE SEQUENCE [LARGE SCALE GENOMIC DNA]</scope>
    <source>
        <strain evidence="1 2">15A0121</strain>
    </source>
</reference>
<keyword evidence="2" id="KW-1185">Reference proteome</keyword>
<sequence length="82" mass="8925">MGKYFNQAFEIDRLRKENARMLKINAELNALLGDAGIDNPYGVTPDELTLATSGRKIEAIKAYRARTGADLLSAKNAIDAVA</sequence>
<dbReference type="GO" id="GO:0005840">
    <property type="term" value="C:ribosome"/>
    <property type="evidence" value="ECO:0007669"/>
    <property type="project" value="UniProtKB-KW"/>
</dbReference>
<evidence type="ECO:0000313" key="2">
    <source>
        <dbReference type="Proteomes" id="UP000595053"/>
    </source>
</evidence>
<organism evidence="1 2">
    <name type="scientific">Trueperella pecoris</name>
    <dbReference type="NCBI Taxonomy" id="2733571"/>
    <lineage>
        <taxon>Bacteria</taxon>
        <taxon>Bacillati</taxon>
        <taxon>Actinomycetota</taxon>
        <taxon>Actinomycetes</taxon>
        <taxon>Actinomycetales</taxon>
        <taxon>Actinomycetaceae</taxon>
        <taxon>Trueperella</taxon>
    </lineage>
</organism>
<evidence type="ECO:0000313" key="1">
    <source>
        <dbReference type="EMBL" id="QOR46688.1"/>
    </source>
</evidence>
<protein>
    <submittedName>
        <fullName evidence="1">50S ribosomal protein L7/L12</fullName>
    </submittedName>
</protein>
<gene>
    <name evidence="1" type="ORF">INS88_08700</name>
</gene>
<dbReference type="AlphaFoldDB" id="A0A7M1QXM9"/>
<dbReference type="InterPro" id="IPR014719">
    <property type="entry name" value="Ribosomal_bL12_C/ClpS-like"/>
</dbReference>
<dbReference type="Proteomes" id="UP000595053">
    <property type="component" value="Chromosome"/>
</dbReference>